<dbReference type="NCBIfam" id="TIGR03891">
    <property type="entry name" value="thiopep_ocin"/>
    <property type="match status" value="1"/>
</dbReference>
<feature type="domain" description="Thiopeptide-type bacteriocin biosynthesis" evidence="2">
    <location>
        <begin position="713"/>
        <end position="926"/>
    </location>
</feature>
<gene>
    <name evidence="3" type="ORF">RDV49_00420</name>
</gene>
<protein>
    <submittedName>
        <fullName evidence="3">Thiopeptide-type bacteriocin biosynthesis protein</fullName>
    </submittedName>
</protein>
<dbReference type="AlphaFoldDB" id="A0AAX4AXI7"/>
<proteinExistence type="predicted"/>
<evidence type="ECO:0000313" key="4">
    <source>
        <dbReference type="Proteomes" id="UP001248323"/>
    </source>
</evidence>
<dbReference type="Pfam" id="PF14028">
    <property type="entry name" value="Lant_dehydr_C"/>
    <property type="match status" value="1"/>
</dbReference>
<dbReference type="InterPro" id="IPR023809">
    <property type="entry name" value="Thiopep_bacteriocin_synth_dom"/>
</dbReference>
<evidence type="ECO:0000259" key="2">
    <source>
        <dbReference type="Pfam" id="PF14028"/>
    </source>
</evidence>
<dbReference type="Proteomes" id="UP001248323">
    <property type="component" value="Chromosome"/>
</dbReference>
<sequence length="948" mass="112300">MKLSSEVIVRQSNFNFKELKPILEQVSTFFENEDYIRIIEIVKNNKKIRDSILVSSPDFLKSCFNFEKLSDKKKRNVCLTFYKYLNRMLYRATPFGIFSSVGKAITKNTDTDTNFLISNFETKKHLNFSLEIQEYFYDKLVTNIEFVNQSSILCKANTSIKETKNYIDYFLPNISLDEREGNKILFQKNRVLEFIYEKSLEGVYSISKLISLTKEKFSNDFSNEIIESLILELLKIRFILLDVYPFVLSEESLNVLRSDSKLPIIDEIEAVINIGKEFNESGNIDILKKISFHLEDANRLNKYNITQEIANEIEFFLSNTDKKQIQHLAQFVFSNFNKSVSDSRHKVNIYKEKFSERYGHYRAVSLIEVFDEISGLGSPFTEELIIDKLKYDEIKWKNELKLEYSKNQYETFDLSIFYEHQRNIEELGFDLNFNIYNIDGKVNLTLGRSAYSRSPRSYHGRFGFLNLDENDNYTHGLIYYPKNTKIKNLGVALENQYQSNLVINGIKKSSEDLTLSEIYLKLTKDNEFILQDVHGRVLNIDIRSMINLDLTNDYIKFIGLLSSKTDKIGSLLGILESLNEFHQKRIVFEDIVLVPEKWNLTKDMLLSYDIEGVINLFNSYCIPKKVKLMIEDQVLVLDITKKIDVELFIDILKKEGKIEVYECYGECYTYTNLESLATELTFTFYNRRVSSHQIQPVIEVKDRLQIMENNYGWFYVKLYTYKNLQDQLLTYLNRYFKDITMSWFYLRYSDDRPHIRFRIYIDSESKYNLYDIFHLVTSLLSNGVIDDYSICPYEREYERYGIKNYPLVEKIFEFDSKLCLDSLEKRKELSDLKFKWLIVYSSIEIFQQLLKQVNNYEFLFYKKGELEDKNILKSIIRLSDSKNLNLIKSNINFKKLVEFIGLLHLENVEQLLDSLLHMHFNRLFGDLEVESKYRNYILGVLNFEIKRK</sequence>
<name>A0AAX4AXI7_STRPA</name>
<evidence type="ECO:0000259" key="1">
    <source>
        <dbReference type="Pfam" id="PF04738"/>
    </source>
</evidence>
<dbReference type="InterPro" id="IPR006827">
    <property type="entry name" value="Lant_deHydtase_N"/>
</dbReference>
<dbReference type="RefSeq" id="WP_310744358.1">
    <property type="nucleotide sequence ID" value="NZ_CP133988.1"/>
</dbReference>
<evidence type="ECO:0000313" key="3">
    <source>
        <dbReference type="EMBL" id="WNB83376.1"/>
    </source>
</evidence>
<dbReference type="EMBL" id="CP133988">
    <property type="protein sequence ID" value="WNB83376.1"/>
    <property type="molecule type" value="Genomic_DNA"/>
</dbReference>
<organism evidence="3 4">
    <name type="scientific">Streptococcus parasanguinis</name>
    <dbReference type="NCBI Taxonomy" id="1318"/>
    <lineage>
        <taxon>Bacteria</taxon>
        <taxon>Bacillati</taxon>
        <taxon>Bacillota</taxon>
        <taxon>Bacilli</taxon>
        <taxon>Lactobacillales</taxon>
        <taxon>Streptococcaceae</taxon>
        <taxon>Streptococcus</taxon>
    </lineage>
</organism>
<feature type="domain" description="Lantibiotic dehydratase N-terminal" evidence="1">
    <location>
        <begin position="45"/>
        <end position="381"/>
    </location>
</feature>
<reference evidence="3" key="1">
    <citation type="submission" date="2023-09" db="EMBL/GenBank/DDBJ databases">
        <title>Streptococcus_parasanguinius_hifiasm_complete_genome_Zymo_Research_ D6332.</title>
        <authorList>
            <person name="Damerum A."/>
        </authorList>
    </citation>
    <scope>NUCLEOTIDE SEQUENCE</scope>
    <source>
        <strain evidence="3">B-1756</strain>
    </source>
</reference>
<dbReference type="Pfam" id="PF04738">
    <property type="entry name" value="Lant_dehydr_N"/>
    <property type="match status" value="1"/>
</dbReference>
<accession>A0AAX4AXI7</accession>